<reference evidence="2" key="2">
    <citation type="submission" date="2022-06" db="UniProtKB">
        <authorList>
            <consortium name="EnsemblMetazoa"/>
        </authorList>
    </citation>
    <scope>IDENTIFICATION</scope>
    <source>
        <strain evidence="2">DF5081</strain>
    </source>
</reference>
<reference evidence="3" key="1">
    <citation type="submission" date="2010-08" db="EMBL/GenBank/DDBJ databases">
        <authorList>
            <consortium name="Caenorhabditis japonica Sequencing Consortium"/>
            <person name="Wilson R.K."/>
        </authorList>
    </citation>
    <scope>NUCLEOTIDE SEQUENCE [LARGE SCALE GENOMIC DNA]</scope>
    <source>
        <strain evidence="3">DF5081</strain>
    </source>
</reference>
<evidence type="ECO:0000313" key="3">
    <source>
        <dbReference type="Proteomes" id="UP000005237"/>
    </source>
</evidence>
<feature type="region of interest" description="Disordered" evidence="1">
    <location>
        <begin position="1"/>
        <end position="21"/>
    </location>
</feature>
<accession>A0A8R1IEK0</accession>
<feature type="compositionally biased region" description="Polar residues" evidence="1">
    <location>
        <begin position="1"/>
        <end position="14"/>
    </location>
</feature>
<proteinExistence type="predicted"/>
<protein>
    <submittedName>
        <fullName evidence="2">Uncharacterized protein</fullName>
    </submittedName>
</protein>
<dbReference type="AlphaFoldDB" id="A0A8R1IEK0"/>
<dbReference type="Proteomes" id="UP000005237">
    <property type="component" value="Unassembled WGS sequence"/>
</dbReference>
<name>A0A8R1IEK0_CAEJA</name>
<organism evidence="2 3">
    <name type="scientific">Caenorhabditis japonica</name>
    <dbReference type="NCBI Taxonomy" id="281687"/>
    <lineage>
        <taxon>Eukaryota</taxon>
        <taxon>Metazoa</taxon>
        <taxon>Ecdysozoa</taxon>
        <taxon>Nematoda</taxon>
        <taxon>Chromadorea</taxon>
        <taxon>Rhabditida</taxon>
        <taxon>Rhabditina</taxon>
        <taxon>Rhabditomorpha</taxon>
        <taxon>Rhabditoidea</taxon>
        <taxon>Rhabditidae</taxon>
        <taxon>Peloderinae</taxon>
        <taxon>Caenorhabditis</taxon>
    </lineage>
</organism>
<dbReference type="EnsemblMetazoa" id="CJA34477.1">
    <property type="protein sequence ID" value="CJA34477.1"/>
    <property type="gene ID" value="WBGene00210324"/>
</dbReference>
<evidence type="ECO:0000256" key="1">
    <source>
        <dbReference type="SAM" id="MobiDB-lite"/>
    </source>
</evidence>
<sequence>MFSQFNRLNVSSNSPPIPGTSLLQNEVKTTPQYNLNPYTALSTIPIPAKPRTPSPFTPSLQSSLSSLASDDNFVPAKASSNISLLAMKRFTQPDGTRCLTLVNVKTGKRFTEQEFVLNASYNIGLGDFMTVDVVQVVKKKEQILLNFVRKNINEYGINLKVDSDNVFVSLYDVSK</sequence>
<evidence type="ECO:0000313" key="2">
    <source>
        <dbReference type="EnsemblMetazoa" id="CJA34477.1"/>
    </source>
</evidence>
<keyword evidence="3" id="KW-1185">Reference proteome</keyword>